<organism evidence="1 2">
    <name type="scientific">Microbotryum silenes-dioicae</name>
    <dbReference type="NCBI Taxonomy" id="796604"/>
    <lineage>
        <taxon>Eukaryota</taxon>
        <taxon>Fungi</taxon>
        <taxon>Dikarya</taxon>
        <taxon>Basidiomycota</taxon>
        <taxon>Pucciniomycotina</taxon>
        <taxon>Microbotryomycetes</taxon>
        <taxon>Microbotryales</taxon>
        <taxon>Microbotryaceae</taxon>
        <taxon>Microbotryum</taxon>
    </lineage>
</organism>
<dbReference type="EMBL" id="FQNC01000043">
    <property type="protein sequence ID" value="SGY50338.1"/>
    <property type="molecule type" value="Genomic_DNA"/>
</dbReference>
<protein>
    <submittedName>
        <fullName evidence="1">BQ5605_C001g00872 protein</fullName>
    </submittedName>
</protein>
<proteinExistence type="predicted"/>
<evidence type="ECO:0000313" key="1">
    <source>
        <dbReference type="EMBL" id="SGY50338.1"/>
    </source>
</evidence>
<accession>A0A2X0MS06</accession>
<sequence>MSPVAGELTVGELLAFDSTRPDLTATLTVSKFEPTFHQHQTVAPTPLIDKSHDLRELYASGHRSIEVRSPCTSIVEHMPTSGLLRAAEATVSDNVDNGSVSAKSALKVGSLVVCGLHQKETCDNLTSTSATEKDSPWIW</sequence>
<keyword evidence="2" id="KW-1185">Reference proteome</keyword>
<dbReference type="AlphaFoldDB" id="A0A2X0MS06"/>
<name>A0A2X0MS06_9BASI</name>
<dbReference type="Proteomes" id="UP000249464">
    <property type="component" value="Unassembled WGS sequence"/>
</dbReference>
<reference evidence="1 2" key="1">
    <citation type="submission" date="2016-11" db="EMBL/GenBank/DDBJ databases">
        <authorList>
            <person name="Jaros S."/>
            <person name="Januszkiewicz K."/>
            <person name="Wedrychowicz H."/>
        </authorList>
    </citation>
    <scope>NUCLEOTIDE SEQUENCE [LARGE SCALE GENOMIC DNA]</scope>
</reference>
<evidence type="ECO:0000313" key="2">
    <source>
        <dbReference type="Proteomes" id="UP000249464"/>
    </source>
</evidence>
<gene>
    <name evidence="1" type="primary">BQ5605_C001g00872</name>
    <name evidence="1" type="ORF">BQ5605_C001G00872</name>
</gene>